<dbReference type="SMART" id="SM00338">
    <property type="entry name" value="BRLZ"/>
    <property type="match status" value="1"/>
</dbReference>
<dbReference type="GO" id="GO:0003700">
    <property type="term" value="F:DNA-binding transcription factor activity"/>
    <property type="evidence" value="ECO:0007669"/>
    <property type="project" value="InterPro"/>
</dbReference>
<keyword evidence="3" id="KW-0238">DNA-binding</keyword>
<name>A0AAD9ZWY2_9ROSI</name>
<dbReference type="Proteomes" id="UP001281410">
    <property type="component" value="Unassembled WGS sequence"/>
</dbReference>
<proteinExistence type="predicted"/>
<feature type="region of interest" description="Disordered" evidence="6">
    <location>
        <begin position="1"/>
        <end position="24"/>
    </location>
</feature>
<protein>
    <recommendedName>
        <fullName evidence="7">BZIP domain-containing protein</fullName>
    </recommendedName>
</protein>
<dbReference type="CDD" id="cd14703">
    <property type="entry name" value="bZIP_plant_RF2"/>
    <property type="match status" value="1"/>
</dbReference>
<evidence type="ECO:0000256" key="2">
    <source>
        <dbReference type="ARBA" id="ARBA00023015"/>
    </source>
</evidence>
<dbReference type="PANTHER" id="PTHR13690:SF80">
    <property type="entry name" value="BZIP TRANSCRIPTION FACTOR FAMILY PROTEIN-RELATED"/>
    <property type="match status" value="1"/>
</dbReference>
<accession>A0AAD9ZWY2</accession>
<dbReference type="InterPro" id="IPR046347">
    <property type="entry name" value="bZIP_sf"/>
</dbReference>
<evidence type="ECO:0000256" key="1">
    <source>
        <dbReference type="ARBA" id="ARBA00004123"/>
    </source>
</evidence>
<evidence type="ECO:0000259" key="7">
    <source>
        <dbReference type="PROSITE" id="PS50217"/>
    </source>
</evidence>
<keyword evidence="5" id="KW-0539">Nucleus</keyword>
<keyword evidence="2" id="KW-0805">Transcription regulation</keyword>
<dbReference type="InterPro" id="IPR044759">
    <property type="entry name" value="bZIP_RF2"/>
</dbReference>
<comment type="caution">
    <text evidence="8">The sequence shown here is derived from an EMBL/GenBank/DDBJ whole genome shotgun (WGS) entry which is preliminary data.</text>
</comment>
<dbReference type="PROSITE" id="PS50217">
    <property type="entry name" value="BZIP"/>
    <property type="match status" value="1"/>
</dbReference>
<evidence type="ECO:0000256" key="4">
    <source>
        <dbReference type="ARBA" id="ARBA00023163"/>
    </source>
</evidence>
<dbReference type="Pfam" id="PF00170">
    <property type="entry name" value="bZIP_1"/>
    <property type="match status" value="1"/>
</dbReference>
<dbReference type="InterPro" id="IPR004827">
    <property type="entry name" value="bZIP"/>
</dbReference>
<dbReference type="GO" id="GO:0005634">
    <property type="term" value="C:nucleus"/>
    <property type="evidence" value="ECO:0007669"/>
    <property type="project" value="UniProtKB-SubCell"/>
</dbReference>
<sequence length="171" mass="19817">MLAQTALSDPKRVKRIQANRESAERSKLKRVKYVAELQQKIQTMETKLAELSAKATTDQSEPTGLASKINELRFHIQATDQQAQLKYDLNNVLITELYRLQHSVIEMASKSDRMDRDIDRIDHDIAEMHLADPMAQQLFIDNENLQSPNQQQQQNDLHLDQFQEEPQQGYT</sequence>
<reference evidence="8" key="1">
    <citation type="journal article" date="2023" name="Plant J.">
        <title>Genome sequences and population genomics provide insights into the demographic history, inbreeding, and mutation load of two 'living fossil' tree species of Dipteronia.</title>
        <authorList>
            <person name="Feng Y."/>
            <person name="Comes H.P."/>
            <person name="Chen J."/>
            <person name="Zhu S."/>
            <person name="Lu R."/>
            <person name="Zhang X."/>
            <person name="Li P."/>
            <person name="Qiu J."/>
            <person name="Olsen K.M."/>
            <person name="Qiu Y."/>
        </authorList>
    </citation>
    <scope>NUCLEOTIDE SEQUENCE</scope>
    <source>
        <strain evidence="8">NBL</strain>
    </source>
</reference>
<keyword evidence="9" id="KW-1185">Reference proteome</keyword>
<keyword evidence="4" id="KW-0804">Transcription</keyword>
<evidence type="ECO:0000256" key="6">
    <source>
        <dbReference type="SAM" id="MobiDB-lite"/>
    </source>
</evidence>
<dbReference type="SUPFAM" id="SSF57959">
    <property type="entry name" value="Leucine zipper domain"/>
    <property type="match status" value="1"/>
</dbReference>
<evidence type="ECO:0000313" key="8">
    <source>
        <dbReference type="EMBL" id="KAK3194737.1"/>
    </source>
</evidence>
<feature type="domain" description="BZIP" evidence="7">
    <location>
        <begin position="9"/>
        <end position="72"/>
    </location>
</feature>
<evidence type="ECO:0000256" key="3">
    <source>
        <dbReference type="ARBA" id="ARBA00023125"/>
    </source>
</evidence>
<evidence type="ECO:0000313" key="9">
    <source>
        <dbReference type="Proteomes" id="UP001281410"/>
    </source>
</evidence>
<organism evidence="8 9">
    <name type="scientific">Dipteronia sinensis</name>
    <dbReference type="NCBI Taxonomy" id="43782"/>
    <lineage>
        <taxon>Eukaryota</taxon>
        <taxon>Viridiplantae</taxon>
        <taxon>Streptophyta</taxon>
        <taxon>Embryophyta</taxon>
        <taxon>Tracheophyta</taxon>
        <taxon>Spermatophyta</taxon>
        <taxon>Magnoliopsida</taxon>
        <taxon>eudicotyledons</taxon>
        <taxon>Gunneridae</taxon>
        <taxon>Pentapetalae</taxon>
        <taxon>rosids</taxon>
        <taxon>malvids</taxon>
        <taxon>Sapindales</taxon>
        <taxon>Sapindaceae</taxon>
        <taxon>Hippocastanoideae</taxon>
        <taxon>Acereae</taxon>
        <taxon>Dipteronia</taxon>
    </lineage>
</organism>
<comment type="subcellular location">
    <subcellularLocation>
        <location evidence="1">Nucleus</location>
    </subcellularLocation>
</comment>
<gene>
    <name evidence="8" type="ORF">Dsin_026047</name>
</gene>
<dbReference type="GO" id="GO:0003677">
    <property type="term" value="F:DNA binding"/>
    <property type="evidence" value="ECO:0007669"/>
    <property type="project" value="UniProtKB-KW"/>
</dbReference>
<dbReference type="PANTHER" id="PTHR13690">
    <property type="entry name" value="TRANSCRIPTION FACTOR POSF21-RELATED"/>
    <property type="match status" value="1"/>
</dbReference>
<dbReference type="EMBL" id="JANJYJ010000008">
    <property type="protein sequence ID" value="KAK3194737.1"/>
    <property type="molecule type" value="Genomic_DNA"/>
</dbReference>
<evidence type="ECO:0000256" key="5">
    <source>
        <dbReference type="ARBA" id="ARBA00023242"/>
    </source>
</evidence>
<dbReference type="AlphaFoldDB" id="A0AAD9ZWY2"/>
<dbReference type="Gene3D" id="1.20.5.170">
    <property type="match status" value="1"/>
</dbReference>